<evidence type="ECO:0000313" key="2">
    <source>
        <dbReference type="EMBL" id="MFC5884506.1"/>
    </source>
</evidence>
<protein>
    <submittedName>
        <fullName evidence="2">Uncharacterized protein</fullName>
    </submittedName>
</protein>
<sequence length="77" mass="8349">MRYLVQAPRVDFNGEVAGVRFADGAATLDTADQMPALGYFQRAGYVLAPLDEPAEQPTKPTPKARQRAAETEQGAQQ</sequence>
<dbReference type="RefSeq" id="WP_313763608.1">
    <property type="nucleotide sequence ID" value="NZ_BAAAVH010000087.1"/>
</dbReference>
<gene>
    <name evidence="2" type="ORF">ACFP0N_05815</name>
</gene>
<evidence type="ECO:0000256" key="1">
    <source>
        <dbReference type="SAM" id="MobiDB-lite"/>
    </source>
</evidence>
<feature type="region of interest" description="Disordered" evidence="1">
    <location>
        <begin position="50"/>
        <end position="77"/>
    </location>
</feature>
<keyword evidence="3" id="KW-1185">Reference proteome</keyword>
<evidence type="ECO:0000313" key="3">
    <source>
        <dbReference type="Proteomes" id="UP001596067"/>
    </source>
</evidence>
<reference evidence="3" key="1">
    <citation type="journal article" date="2019" name="Int. J. Syst. Evol. Microbiol.">
        <title>The Global Catalogue of Microorganisms (GCM) 10K type strain sequencing project: providing services to taxonomists for standard genome sequencing and annotation.</title>
        <authorList>
            <consortium name="The Broad Institute Genomics Platform"/>
            <consortium name="The Broad Institute Genome Sequencing Center for Infectious Disease"/>
            <person name="Wu L."/>
            <person name="Ma J."/>
        </authorList>
    </citation>
    <scope>NUCLEOTIDE SEQUENCE [LARGE SCALE GENOMIC DNA]</scope>
    <source>
        <strain evidence="3">CGMCC 4.1469</strain>
    </source>
</reference>
<dbReference type="EMBL" id="JBHSOD010000005">
    <property type="protein sequence ID" value="MFC5884506.1"/>
    <property type="molecule type" value="Genomic_DNA"/>
</dbReference>
<organism evidence="2 3">
    <name type="scientific">Kitasatospora aburaviensis</name>
    <dbReference type="NCBI Taxonomy" id="67265"/>
    <lineage>
        <taxon>Bacteria</taxon>
        <taxon>Bacillati</taxon>
        <taxon>Actinomycetota</taxon>
        <taxon>Actinomycetes</taxon>
        <taxon>Kitasatosporales</taxon>
        <taxon>Streptomycetaceae</taxon>
        <taxon>Kitasatospora</taxon>
    </lineage>
</organism>
<proteinExistence type="predicted"/>
<name>A0ABW1ER26_9ACTN</name>
<accession>A0ABW1ER26</accession>
<dbReference type="Proteomes" id="UP001596067">
    <property type="component" value="Unassembled WGS sequence"/>
</dbReference>
<comment type="caution">
    <text evidence="2">The sequence shown here is derived from an EMBL/GenBank/DDBJ whole genome shotgun (WGS) entry which is preliminary data.</text>
</comment>